<dbReference type="EMBL" id="CP043046">
    <property type="protein sequence ID" value="QEI04468.1"/>
    <property type="molecule type" value="Genomic_DNA"/>
</dbReference>
<dbReference type="PROSITE" id="PS51186">
    <property type="entry name" value="GNAT"/>
    <property type="match status" value="1"/>
</dbReference>
<protein>
    <submittedName>
        <fullName evidence="4">GNAT family N-acetyltransferase</fullName>
    </submittedName>
</protein>
<accession>A0A5C0AQZ7</accession>
<dbReference type="SUPFAM" id="SSF55729">
    <property type="entry name" value="Acyl-CoA N-acyltransferases (Nat)"/>
    <property type="match status" value="1"/>
</dbReference>
<evidence type="ECO:0000313" key="5">
    <source>
        <dbReference type="Proteomes" id="UP000325161"/>
    </source>
</evidence>
<dbReference type="Gene3D" id="3.40.630.30">
    <property type="match status" value="1"/>
</dbReference>
<organism evidence="4 5">
    <name type="scientific">Pigmentiphaga aceris</name>
    <dbReference type="NCBI Taxonomy" id="1940612"/>
    <lineage>
        <taxon>Bacteria</taxon>
        <taxon>Pseudomonadati</taxon>
        <taxon>Pseudomonadota</taxon>
        <taxon>Betaproteobacteria</taxon>
        <taxon>Burkholderiales</taxon>
        <taxon>Alcaligenaceae</taxon>
        <taxon>Pigmentiphaga</taxon>
    </lineage>
</organism>
<evidence type="ECO:0000256" key="2">
    <source>
        <dbReference type="ARBA" id="ARBA00023315"/>
    </source>
</evidence>
<evidence type="ECO:0000313" key="4">
    <source>
        <dbReference type="EMBL" id="QEI04468.1"/>
    </source>
</evidence>
<keyword evidence="5" id="KW-1185">Reference proteome</keyword>
<sequence>MPPTPPAHAVQWRPMSLHDLPAVHAVAHAVHPSYFEGLEVFAERLLLHPAGCQVLVQTGPQNVSEVIGYVLSHPWRYGEPPALNSLVDALPEFPDTFYVHDLALLPTARGTGAAAIVVSHLREHAKSCGWSRMSLVAVNESVSFWRRQGFEVVRVPGLDTRLASYDPTACFMAAYSALAPVDVTGLTAAPRA</sequence>
<dbReference type="CDD" id="cd04301">
    <property type="entry name" value="NAT_SF"/>
    <property type="match status" value="1"/>
</dbReference>
<gene>
    <name evidence="4" type="ORF">FXN63_00435</name>
</gene>
<dbReference type="InterPro" id="IPR000182">
    <property type="entry name" value="GNAT_dom"/>
</dbReference>
<dbReference type="InterPro" id="IPR050832">
    <property type="entry name" value="Bact_Acetyltransf"/>
</dbReference>
<feature type="domain" description="N-acetyltransferase" evidence="3">
    <location>
        <begin position="10"/>
        <end position="177"/>
    </location>
</feature>
<evidence type="ECO:0000256" key="1">
    <source>
        <dbReference type="ARBA" id="ARBA00022679"/>
    </source>
</evidence>
<dbReference type="InterPro" id="IPR016181">
    <property type="entry name" value="Acyl_CoA_acyltransferase"/>
</dbReference>
<dbReference type="PANTHER" id="PTHR43877">
    <property type="entry name" value="AMINOALKYLPHOSPHONATE N-ACETYLTRANSFERASE-RELATED-RELATED"/>
    <property type="match status" value="1"/>
</dbReference>
<name>A0A5C0AQZ7_9BURK</name>
<proteinExistence type="predicted"/>
<dbReference type="KEGG" id="pacr:FXN63_00435"/>
<dbReference type="Proteomes" id="UP000325161">
    <property type="component" value="Chromosome"/>
</dbReference>
<dbReference type="GO" id="GO:0016747">
    <property type="term" value="F:acyltransferase activity, transferring groups other than amino-acyl groups"/>
    <property type="evidence" value="ECO:0007669"/>
    <property type="project" value="InterPro"/>
</dbReference>
<dbReference type="OrthoDB" id="359414at2"/>
<keyword evidence="2" id="KW-0012">Acyltransferase</keyword>
<dbReference type="Pfam" id="PF00583">
    <property type="entry name" value="Acetyltransf_1"/>
    <property type="match status" value="1"/>
</dbReference>
<dbReference type="RefSeq" id="WP_148811795.1">
    <property type="nucleotide sequence ID" value="NZ_CP043046.1"/>
</dbReference>
<keyword evidence="1 4" id="KW-0808">Transferase</keyword>
<evidence type="ECO:0000259" key="3">
    <source>
        <dbReference type="PROSITE" id="PS51186"/>
    </source>
</evidence>
<dbReference type="AlphaFoldDB" id="A0A5C0AQZ7"/>
<reference evidence="4 5" key="1">
    <citation type="submission" date="2019-08" db="EMBL/GenBank/DDBJ databases">
        <title>Amphibian skin-associated Pigmentiphaga: genome sequence and occurrence across geography and hosts.</title>
        <authorList>
            <person name="Bletz M.C."/>
            <person name="Bunk B."/>
            <person name="Sproeer C."/>
            <person name="Biwer P."/>
            <person name="Reiter S."/>
            <person name="Rabemananjara F.C.E."/>
            <person name="Schulz S."/>
            <person name="Overmann J."/>
            <person name="Vences M."/>
        </authorList>
    </citation>
    <scope>NUCLEOTIDE SEQUENCE [LARGE SCALE GENOMIC DNA]</scope>
    <source>
        <strain evidence="4 5">Mada1488</strain>
    </source>
</reference>